<gene>
    <name evidence="1" type="ORF">STP4a_052</name>
</gene>
<organism evidence="1 2">
    <name type="scientific">Salmonella phage STP4-a</name>
    <dbReference type="NCBI Taxonomy" id="1445860"/>
    <lineage>
        <taxon>Viruses</taxon>
        <taxon>Duplodnaviria</taxon>
        <taxon>Heunggongvirae</taxon>
        <taxon>Uroviricota</taxon>
        <taxon>Caudoviricetes</taxon>
        <taxon>Pantevenvirales</taxon>
        <taxon>Straboviridae</taxon>
        <taxon>Tevenvirinae</taxon>
        <taxon>Gelderlandvirus</taxon>
        <taxon>Gelderlandvirus stp4a</taxon>
    </lineage>
</organism>
<name>A0A0B4L993_9CAUD</name>
<protein>
    <submittedName>
        <fullName evidence="1">Uncharacterized protein</fullName>
    </submittedName>
</protein>
<evidence type="ECO:0000313" key="1">
    <source>
        <dbReference type="EMBL" id="AHJ86907.1"/>
    </source>
</evidence>
<proteinExistence type="predicted"/>
<dbReference type="RefSeq" id="YP_009126260.1">
    <property type="nucleotide sequence ID" value="NC_026607.2"/>
</dbReference>
<dbReference type="EMBL" id="KJ000058">
    <property type="protein sequence ID" value="AHJ86907.1"/>
    <property type="molecule type" value="Genomic_DNA"/>
</dbReference>
<sequence>MAIVKVKFKRLKVNACFTLSMVNGTMALKTSKNTYKILGPYGVTKSSEIAIDEKTLVWADTFQVKRWWKW</sequence>
<accession>A0A0B4L993</accession>
<dbReference type="GeneID" id="23681070"/>
<dbReference type="KEGG" id="vg:23681070"/>
<keyword evidence="2" id="KW-1185">Reference proteome</keyword>
<evidence type="ECO:0000313" key="2">
    <source>
        <dbReference type="Proteomes" id="UP000032000"/>
    </source>
</evidence>
<reference evidence="1" key="1">
    <citation type="submission" date="2015-06" db="EMBL/GenBank/DDBJ databases">
        <title>Genomic characterization of STP4-a, a novel T4 virulent phage infecting Salmonella.</title>
        <authorList>
            <person name="Li M."/>
            <person name="Wang J."/>
            <person name="Lin H."/>
            <person name="Han F."/>
        </authorList>
    </citation>
    <scope>NUCLEOTIDE SEQUENCE [LARGE SCALE GENOMIC DNA]</scope>
</reference>
<dbReference type="Proteomes" id="UP000032000">
    <property type="component" value="Segment"/>
</dbReference>